<comment type="caution">
    <text evidence="1">The sequence shown here is derived from an EMBL/GenBank/DDBJ whole genome shotgun (WGS) entry which is preliminary data.</text>
</comment>
<accession>A0A8K0DF21</accession>
<dbReference type="AlphaFoldDB" id="A0A8K0DF21"/>
<gene>
    <name evidence="1" type="ORF">ILUMI_03834</name>
</gene>
<reference evidence="1" key="1">
    <citation type="submission" date="2019-08" db="EMBL/GenBank/DDBJ databases">
        <title>The genome of the North American firefly Photinus pyralis.</title>
        <authorList>
            <consortium name="Photinus pyralis genome working group"/>
            <person name="Fallon T.R."/>
            <person name="Sander Lower S.E."/>
            <person name="Weng J.-K."/>
        </authorList>
    </citation>
    <scope>NUCLEOTIDE SEQUENCE</scope>
    <source>
        <strain evidence="1">TRF0915ILg1</strain>
        <tissue evidence="1">Whole body</tissue>
    </source>
</reference>
<keyword evidence="2" id="KW-1185">Reference proteome</keyword>
<organism evidence="1 2">
    <name type="scientific">Ignelater luminosus</name>
    <name type="common">Cucubano</name>
    <name type="synonym">Pyrophorus luminosus</name>
    <dbReference type="NCBI Taxonomy" id="2038154"/>
    <lineage>
        <taxon>Eukaryota</taxon>
        <taxon>Metazoa</taxon>
        <taxon>Ecdysozoa</taxon>
        <taxon>Arthropoda</taxon>
        <taxon>Hexapoda</taxon>
        <taxon>Insecta</taxon>
        <taxon>Pterygota</taxon>
        <taxon>Neoptera</taxon>
        <taxon>Endopterygota</taxon>
        <taxon>Coleoptera</taxon>
        <taxon>Polyphaga</taxon>
        <taxon>Elateriformia</taxon>
        <taxon>Elateroidea</taxon>
        <taxon>Elateridae</taxon>
        <taxon>Agrypninae</taxon>
        <taxon>Pyrophorini</taxon>
        <taxon>Ignelater</taxon>
    </lineage>
</organism>
<name>A0A8K0DF21_IGNLU</name>
<evidence type="ECO:0000313" key="2">
    <source>
        <dbReference type="Proteomes" id="UP000801492"/>
    </source>
</evidence>
<dbReference type="EMBL" id="VTPC01001327">
    <property type="protein sequence ID" value="KAF2902357.1"/>
    <property type="molecule type" value="Genomic_DNA"/>
</dbReference>
<sequence length="120" mass="13618">MRKILLKEGGLLYVWVPLYAKVIGKQLHNSVAGWQGSIDFPYAYHALDSLATTACNHSLTTTTKKLMHLLERVAEEIEAISVENVANEDEANEEVMFADEIFFKEIENQLMFKLTGVMRV</sequence>
<evidence type="ECO:0000313" key="1">
    <source>
        <dbReference type="EMBL" id="KAF2902357.1"/>
    </source>
</evidence>
<dbReference type="Proteomes" id="UP000801492">
    <property type="component" value="Unassembled WGS sequence"/>
</dbReference>
<proteinExistence type="predicted"/>
<protein>
    <submittedName>
        <fullName evidence="1">Uncharacterized protein</fullName>
    </submittedName>
</protein>